<evidence type="ECO:0000259" key="8">
    <source>
        <dbReference type="PROSITE" id="PS50885"/>
    </source>
</evidence>
<feature type="transmembrane region" description="Helical" evidence="6">
    <location>
        <begin position="189"/>
        <end position="208"/>
    </location>
</feature>
<dbReference type="Pfam" id="PF12729">
    <property type="entry name" value="4HB_MCP_1"/>
    <property type="match status" value="1"/>
</dbReference>
<dbReference type="GO" id="GO:0007165">
    <property type="term" value="P:signal transduction"/>
    <property type="evidence" value="ECO:0007669"/>
    <property type="project" value="UniProtKB-KW"/>
</dbReference>
<dbReference type="FunFam" id="1.10.287.950:FF:000001">
    <property type="entry name" value="Methyl-accepting chemotaxis sensory transducer"/>
    <property type="match status" value="1"/>
</dbReference>
<keyword evidence="6" id="KW-0812">Transmembrane</keyword>
<feature type="compositionally biased region" description="Low complexity" evidence="5">
    <location>
        <begin position="320"/>
        <end position="333"/>
    </location>
</feature>
<dbReference type="Gene3D" id="1.10.287.950">
    <property type="entry name" value="Methyl-accepting chemotaxis protein"/>
    <property type="match status" value="1"/>
</dbReference>
<dbReference type="PANTHER" id="PTHR32089">
    <property type="entry name" value="METHYL-ACCEPTING CHEMOTAXIS PROTEIN MCPB"/>
    <property type="match status" value="1"/>
</dbReference>
<dbReference type="AlphaFoldDB" id="A0A3S3T255"/>
<dbReference type="RefSeq" id="WP_128782751.1">
    <property type="nucleotide sequence ID" value="NZ_JAKJSG010000032.1"/>
</dbReference>
<evidence type="ECO:0000256" key="4">
    <source>
        <dbReference type="PROSITE-ProRule" id="PRU00284"/>
    </source>
</evidence>
<feature type="domain" description="Methyl-accepting transducer" evidence="7">
    <location>
        <begin position="269"/>
        <end position="505"/>
    </location>
</feature>
<evidence type="ECO:0000313" key="9">
    <source>
        <dbReference type="EMBL" id="RWX57445.1"/>
    </source>
</evidence>
<keyword evidence="10" id="KW-1185">Reference proteome</keyword>
<protein>
    <submittedName>
        <fullName evidence="9">Methyl-accepting chemotaxis protein</fullName>
    </submittedName>
</protein>
<feature type="transmembrane region" description="Helical" evidence="6">
    <location>
        <begin position="12"/>
        <end position="30"/>
    </location>
</feature>
<dbReference type="SMART" id="SM00304">
    <property type="entry name" value="HAMP"/>
    <property type="match status" value="1"/>
</dbReference>
<dbReference type="Proteomes" id="UP000287563">
    <property type="component" value="Unassembled WGS sequence"/>
</dbReference>
<accession>A0A3S3T255</accession>
<comment type="subcellular location">
    <subcellularLocation>
        <location evidence="1">Membrane</location>
    </subcellularLocation>
</comment>
<dbReference type="PROSITE" id="PS50111">
    <property type="entry name" value="CHEMOTAXIS_TRANSDUC_2"/>
    <property type="match status" value="1"/>
</dbReference>
<dbReference type="GO" id="GO:0016020">
    <property type="term" value="C:membrane"/>
    <property type="evidence" value="ECO:0007669"/>
    <property type="project" value="UniProtKB-SubCell"/>
</dbReference>
<dbReference type="InterPro" id="IPR004089">
    <property type="entry name" value="MCPsignal_dom"/>
</dbReference>
<dbReference type="OrthoDB" id="7054443at2"/>
<dbReference type="GO" id="GO:0006935">
    <property type="term" value="P:chemotaxis"/>
    <property type="evidence" value="ECO:0007669"/>
    <property type="project" value="UniProtKB-ARBA"/>
</dbReference>
<evidence type="ECO:0000256" key="3">
    <source>
        <dbReference type="ARBA" id="ARBA00029447"/>
    </source>
</evidence>
<keyword evidence="2 4" id="KW-0807">Transducer</keyword>
<dbReference type="PANTHER" id="PTHR32089:SF120">
    <property type="entry name" value="METHYL-ACCEPTING CHEMOTAXIS PROTEIN TLPQ"/>
    <property type="match status" value="1"/>
</dbReference>
<dbReference type="InterPro" id="IPR003660">
    <property type="entry name" value="HAMP_dom"/>
</dbReference>
<feature type="domain" description="HAMP" evidence="8">
    <location>
        <begin position="210"/>
        <end position="264"/>
    </location>
</feature>
<dbReference type="PROSITE" id="PS50885">
    <property type="entry name" value="HAMP"/>
    <property type="match status" value="1"/>
</dbReference>
<feature type="region of interest" description="Disordered" evidence="5">
    <location>
        <begin position="320"/>
        <end position="343"/>
    </location>
</feature>
<evidence type="ECO:0000313" key="10">
    <source>
        <dbReference type="Proteomes" id="UP000287563"/>
    </source>
</evidence>
<organism evidence="9 10">
    <name type="scientific">Photobacterium chitinilyticum</name>
    <dbReference type="NCBI Taxonomy" id="2485123"/>
    <lineage>
        <taxon>Bacteria</taxon>
        <taxon>Pseudomonadati</taxon>
        <taxon>Pseudomonadota</taxon>
        <taxon>Gammaproteobacteria</taxon>
        <taxon>Vibrionales</taxon>
        <taxon>Vibrionaceae</taxon>
        <taxon>Photobacterium</taxon>
    </lineage>
</organism>
<evidence type="ECO:0000256" key="1">
    <source>
        <dbReference type="ARBA" id="ARBA00004370"/>
    </source>
</evidence>
<proteinExistence type="inferred from homology"/>
<dbReference type="SMART" id="SM00283">
    <property type="entry name" value="MA"/>
    <property type="match status" value="1"/>
</dbReference>
<dbReference type="CDD" id="cd11386">
    <property type="entry name" value="MCP_signal"/>
    <property type="match status" value="1"/>
</dbReference>
<name>A0A3S3T255_9GAMM</name>
<evidence type="ECO:0000256" key="6">
    <source>
        <dbReference type="SAM" id="Phobius"/>
    </source>
</evidence>
<comment type="similarity">
    <text evidence="3">Belongs to the methyl-accepting chemotaxis (MCP) protein family.</text>
</comment>
<dbReference type="Pfam" id="PF00015">
    <property type="entry name" value="MCPsignal"/>
    <property type="match status" value="1"/>
</dbReference>
<dbReference type="SUPFAM" id="SSF58104">
    <property type="entry name" value="Methyl-accepting chemotaxis protein (MCP) signaling domain"/>
    <property type="match status" value="1"/>
</dbReference>
<dbReference type="CDD" id="cd06225">
    <property type="entry name" value="HAMP"/>
    <property type="match status" value="1"/>
</dbReference>
<keyword evidence="6" id="KW-1133">Transmembrane helix</keyword>
<comment type="caution">
    <text evidence="9">The sequence shown here is derived from an EMBL/GenBank/DDBJ whole genome shotgun (WGS) entry which is preliminary data.</text>
</comment>
<evidence type="ECO:0000259" key="7">
    <source>
        <dbReference type="PROSITE" id="PS50111"/>
    </source>
</evidence>
<evidence type="ECO:0000256" key="2">
    <source>
        <dbReference type="ARBA" id="ARBA00023224"/>
    </source>
</evidence>
<gene>
    <name evidence="9" type="ORF">EDI28_05320</name>
</gene>
<dbReference type="EMBL" id="RJLM01000001">
    <property type="protein sequence ID" value="RWX57445.1"/>
    <property type="molecule type" value="Genomic_DNA"/>
</dbReference>
<dbReference type="InterPro" id="IPR024478">
    <property type="entry name" value="HlyB_4HB_MCP"/>
</dbReference>
<keyword evidence="6" id="KW-0472">Membrane</keyword>
<dbReference type="Pfam" id="PF00672">
    <property type="entry name" value="HAMP"/>
    <property type="match status" value="1"/>
</dbReference>
<evidence type="ECO:0000256" key="5">
    <source>
        <dbReference type="SAM" id="MobiDB-lite"/>
    </source>
</evidence>
<reference evidence="9 10" key="1">
    <citation type="submission" date="2018-11" db="EMBL/GenBank/DDBJ databases">
        <title>Photobacterium sp. BEI247 sp. nov., a marine bacterium isolated from Yongle Blue Hole in the South China Sea.</title>
        <authorList>
            <person name="Wang X."/>
        </authorList>
    </citation>
    <scope>NUCLEOTIDE SEQUENCE [LARGE SCALE GENOMIC DNA]</scope>
    <source>
        <strain evidence="10">BEI247</strain>
    </source>
</reference>
<sequence>MYKDLSIGKKFAAIFAVISFVIVAFGAYLLSELKVVQDGITTFDEIALPGVILSSDIQYDVNTVRRTQYALLTYSSVQKRKASIQTTIERNEKIERAFSEYQKTITAEEDRVQFNKVKKAWANYQTVLASFNKAVSDNRIDDAQPILVGSLEEYEQLQSQIDTLRQMNVGFVDLSSKEMIASTDSMETLTIGCIIGLVIFMVLINLFLTRQICVPLNQVMTLSAEIASGNLTHRLNREVIGNDELGMLADSSTKMQDKLRQLVEDIIAAVTQLNTAVEEVSAISEQSSQGMKQQQDEITMVATAMDQMKATVADVANNTEEASGAATSASNESKQGSEEVQQSVDSILKVSDEIQNAGTLVHQLEQESANISMVVDVIRDIADQTNLLALNAAIEAARAGDQGRGFAVVADEVRTLAGRTQDSTGEIVSIINKLQKSAHEAKEATSQSCNMITLSVEQGQQTGIKINSIEDNVSKIAEMSMHIASACSEQDSVAEELGRNIENINLSSTEVAEGANQTAQACIELSQLAANLQTTMRYFRVV</sequence>